<dbReference type="AlphaFoldDB" id="A0A7K3PKW0"/>
<reference evidence="1 2" key="1">
    <citation type="submission" date="2020-01" db="EMBL/GenBank/DDBJ databases">
        <title>Insect and environment-associated Actinomycetes.</title>
        <authorList>
            <person name="Currrie C."/>
            <person name="Chevrette M."/>
            <person name="Carlson C."/>
            <person name="Stubbendieck R."/>
            <person name="Wendt-Pienkowski E."/>
        </authorList>
    </citation>
    <scope>NUCLEOTIDE SEQUENCE [LARGE SCALE GENOMIC DNA]</scope>
    <source>
        <strain evidence="1 2">SID14163</strain>
    </source>
</reference>
<dbReference type="Proteomes" id="UP000470446">
    <property type="component" value="Unassembled WGS sequence"/>
</dbReference>
<dbReference type="EMBL" id="JAAGMA010000442">
    <property type="protein sequence ID" value="NEB10562.1"/>
    <property type="molecule type" value="Genomic_DNA"/>
</dbReference>
<sequence>MTDTPAPAPAAEFWEARYGDAGRVWSGRPNELLVHEAG</sequence>
<comment type="caution">
    <text evidence="1">The sequence shown here is derived from an EMBL/GenBank/DDBJ whole genome shotgun (WGS) entry which is preliminary data.</text>
</comment>
<evidence type="ECO:0000313" key="1">
    <source>
        <dbReference type="EMBL" id="NEB10562.1"/>
    </source>
</evidence>
<keyword evidence="1" id="KW-0489">Methyltransferase</keyword>
<protein>
    <submittedName>
        <fullName evidence="1">SAM-dependent methyltransferase</fullName>
    </submittedName>
</protein>
<dbReference type="GO" id="GO:0008168">
    <property type="term" value="F:methyltransferase activity"/>
    <property type="evidence" value="ECO:0007669"/>
    <property type="project" value="UniProtKB-KW"/>
</dbReference>
<dbReference type="GO" id="GO:0032259">
    <property type="term" value="P:methylation"/>
    <property type="evidence" value="ECO:0007669"/>
    <property type="project" value="UniProtKB-KW"/>
</dbReference>
<feature type="non-terminal residue" evidence="1">
    <location>
        <position position="38"/>
    </location>
</feature>
<gene>
    <name evidence="1" type="ORF">G3I32_17170</name>
</gene>
<evidence type="ECO:0000313" key="2">
    <source>
        <dbReference type="Proteomes" id="UP000470446"/>
    </source>
</evidence>
<proteinExistence type="predicted"/>
<accession>A0A7K3PKW0</accession>
<organism evidence="1 2">
    <name type="scientific">Streptomyces coelicoflavus</name>
    <dbReference type="NCBI Taxonomy" id="285562"/>
    <lineage>
        <taxon>Bacteria</taxon>
        <taxon>Bacillati</taxon>
        <taxon>Actinomycetota</taxon>
        <taxon>Actinomycetes</taxon>
        <taxon>Kitasatosporales</taxon>
        <taxon>Streptomycetaceae</taxon>
        <taxon>Streptomyces</taxon>
    </lineage>
</organism>
<keyword evidence="1" id="KW-0808">Transferase</keyword>
<name>A0A7K3PKW0_9ACTN</name>